<feature type="domain" description="CusB-like barrel-sandwich hybrid" evidence="3">
    <location>
        <begin position="178"/>
        <end position="293"/>
    </location>
</feature>
<evidence type="ECO:0000256" key="2">
    <source>
        <dbReference type="ARBA" id="ARBA00022448"/>
    </source>
</evidence>
<organism evidence="6 7">
    <name type="scientific">Reyranella aquatilis</name>
    <dbReference type="NCBI Taxonomy" id="2035356"/>
    <lineage>
        <taxon>Bacteria</taxon>
        <taxon>Pseudomonadati</taxon>
        <taxon>Pseudomonadota</taxon>
        <taxon>Alphaproteobacteria</taxon>
        <taxon>Hyphomicrobiales</taxon>
        <taxon>Reyranellaceae</taxon>
        <taxon>Reyranella</taxon>
    </lineage>
</organism>
<dbReference type="NCBIfam" id="TIGR01730">
    <property type="entry name" value="RND_mfp"/>
    <property type="match status" value="1"/>
</dbReference>
<dbReference type="EMBL" id="JAJISD010000007">
    <property type="protein sequence ID" value="MCC8430562.1"/>
    <property type="molecule type" value="Genomic_DNA"/>
</dbReference>
<dbReference type="InterPro" id="IPR058649">
    <property type="entry name" value="CzcB_C"/>
</dbReference>
<protein>
    <submittedName>
        <fullName evidence="6">Efflux RND transporter periplasmic adaptor subunit</fullName>
    </submittedName>
</protein>
<evidence type="ECO:0000313" key="6">
    <source>
        <dbReference type="EMBL" id="MCC8430562.1"/>
    </source>
</evidence>
<evidence type="ECO:0000259" key="3">
    <source>
        <dbReference type="Pfam" id="PF25919"/>
    </source>
</evidence>
<comment type="similarity">
    <text evidence="1">Belongs to the membrane fusion protein (MFP) (TC 8.A.1) family.</text>
</comment>
<dbReference type="Gene3D" id="2.40.30.170">
    <property type="match status" value="1"/>
</dbReference>
<dbReference type="InterPro" id="IPR051909">
    <property type="entry name" value="MFP_Cation_Efflux"/>
</dbReference>
<dbReference type="RefSeq" id="WP_230551725.1">
    <property type="nucleotide sequence ID" value="NZ_JAJISD010000007.1"/>
</dbReference>
<feature type="domain" description="CusB-like beta-barrel" evidence="4">
    <location>
        <begin position="298"/>
        <end position="371"/>
    </location>
</feature>
<name>A0ABS8KWV7_9HYPH</name>
<evidence type="ECO:0000313" key="7">
    <source>
        <dbReference type="Proteomes" id="UP001198862"/>
    </source>
</evidence>
<dbReference type="InterPro" id="IPR006143">
    <property type="entry name" value="RND_pump_MFP"/>
</dbReference>
<dbReference type="Gene3D" id="2.40.50.100">
    <property type="match status" value="1"/>
</dbReference>
<sequence length="460" mass="50143">MTRRWRVALAAGAIAIAGAGGYFVRDLGLLEKYLTGGITASPVEAVLYYRDPDNRPFYSATPTTTPDGWPYRAVTVSEEPRLVEVTQDQKLRETSTRRIVHYRHPMGLPDVSPTPKKDSMGMDYIAVYEGEEDESGTVRLGPARIQRTGVVTEVVAERVLAQKIRAPGTIQLDERRISVISLRTEAFIESVENITTGSEVRRHQPLMRLYSPVISGAAAEYAAVAAGGREAGRGSRQKLANMLVPEDVIAEIESSRRVPLSLAWTAPRDGVVLERNVVEGMRINPGDVLFRIADHSIVWALVDVPESQLARLAPGQRASVQARAFPGRAFAGTVDVVYPKLDAATRSARVRVELPNPGFALRPDMYILAEIDTGDGRPRASVPESAVIDSGDRQLVVLDRGEGRFEQRTVRTGVRSGTYVEVLEGVVPGDLVVTSANFLIDAESNLKAALKALVKDELAP</sequence>
<gene>
    <name evidence="6" type="ORF">LJ725_16425</name>
</gene>
<dbReference type="Pfam" id="PF25919">
    <property type="entry name" value="BSH_CusB"/>
    <property type="match status" value="1"/>
</dbReference>
<proteinExistence type="inferred from homology"/>
<evidence type="ECO:0000259" key="5">
    <source>
        <dbReference type="Pfam" id="PF25975"/>
    </source>
</evidence>
<reference evidence="6 7" key="1">
    <citation type="submission" date="2021-11" db="EMBL/GenBank/DDBJ databases">
        <authorList>
            <person name="Lee D.-H."/>
            <person name="Kim S.-B."/>
        </authorList>
    </citation>
    <scope>NUCLEOTIDE SEQUENCE [LARGE SCALE GENOMIC DNA]</scope>
    <source>
        <strain evidence="6 7">KCTC 52223</strain>
    </source>
</reference>
<dbReference type="PANTHER" id="PTHR30097">
    <property type="entry name" value="CATION EFFLUX SYSTEM PROTEIN CUSB"/>
    <property type="match status" value="1"/>
</dbReference>
<evidence type="ECO:0000256" key="1">
    <source>
        <dbReference type="ARBA" id="ARBA00009477"/>
    </source>
</evidence>
<dbReference type="Pfam" id="PF25954">
    <property type="entry name" value="Beta-barrel_RND_2"/>
    <property type="match status" value="1"/>
</dbReference>
<dbReference type="PANTHER" id="PTHR30097:SF15">
    <property type="entry name" value="CATION EFFLUX SYSTEM PROTEIN CUSB"/>
    <property type="match status" value="1"/>
</dbReference>
<comment type="caution">
    <text evidence="6">The sequence shown here is derived from an EMBL/GenBank/DDBJ whole genome shotgun (WGS) entry which is preliminary data.</text>
</comment>
<accession>A0ABS8KWV7</accession>
<dbReference type="InterPro" id="IPR058790">
    <property type="entry name" value="BSH_CusB"/>
</dbReference>
<dbReference type="Proteomes" id="UP001198862">
    <property type="component" value="Unassembled WGS sequence"/>
</dbReference>
<keyword evidence="7" id="KW-1185">Reference proteome</keyword>
<dbReference type="InterPro" id="IPR058792">
    <property type="entry name" value="Beta-barrel_RND_2"/>
</dbReference>
<evidence type="ECO:0000259" key="4">
    <source>
        <dbReference type="Pfam" id="PF25954"/>
    </source>
</evidence>
<dbReference type="Pfam" id="PF25975">
    <property type="entry name" value="CzcB_C"/>
    <property type="match status" value="1"/>
</dbReference>
<dbReference type="SUPFAM" id="SSF111369">
    <property type="entry name" value="HlyD-like secretion proteins"/>
    <property type="match status" value="1"/>
</dbReference>
<feature type="domain" description="CzcB-like C-terminal circularly permuted SH3-like" evidence="5">
    <location>
        <begin position="381"/>
        <end position="440"/>
    </location>
</feature>
<dbReference type="Gene3D" id="2.40.420.20">
    <property type="match status" value="1"/>
</dbReference>
<keyword evidence="2" id="KW-0813">Transport</keyword>